<dbReference type="SUPFAM" id="SSF56925">
    <property type="entry name" value="OMPA-like"/>
    <property type="match status" value="1"/>
</dbReference>
<evidence type="ECO:0008006" key="3">
    <source>
        <dbReference type="Google" id="ProtNLM"/>
    </source>
</evidence>
<protein>
    <recommendedName>
        <fullName evidence="3">Outer membrane protein beta-barrel domain-containing protein</fullName>
    </recommendedName>
</protein>
<dbReference type="Proteomes" id="UP001589797">
    <property type="component" value="Unassembled WGS sequence"/>
</dbReference>
<organism evidence="1 2">
    <name type="scientific">Fontibacter flavus</name>
    <dbReference type="NCBI Taxonomy" id="654838"/>
    <lineage>
        <taxon>Bacteria</taxon>
        <taxon>Pseudomonadati</taxon>
        <taxon>Bacteroidota</taxon>
        <taxon>Cytophagia</taxon>
        <taxon>Cytophagales</taxon>
        <taxon>Cyclobacteriaceae</taxon>
        <taxon>Fontibacter</taxon>
    </lineage>
</organism>
<reference evidence="1 2" key="1">
    <citation type="submission" date="2024-09" db="EMBL/GenBank/DDBJ databases">
        <authorList>
            <person name="Sun Q."/>
            <person name="Mori K."/>
        </authorList>
    </citation>
    <scope>NUCLEOTIDE SEQUENCE [LARGE SCALE GENOMIC DNA]</scope>
    <source>
        <strain evidence="1 2">CCM 7650</strain>
    </source>
</reference>
<dbReference type="InterPro" id="IPR011250">
    <property type="entry name" value="OMP/PagP_B-barrel"/>
</dbReference>
<dbReference type="EMBL" id="JBHLWI010000016">
    <property type="protein sequence ID" value="MFC0262447.1"/>
    <property type="molecule type" value="Genomic_DNA"/>
</dbReference>
<dbReference type="RefSeq" id="WP_382386892.1">
    <property type="nucleotide sequence ID" value="NZ_JBHLWI010000016.1"/>
</dbReference>
<keyword evidence="2" id="KW-1185">Reference proteome</keyword>
<evidence type="ECO:0000313" key="2">
    <source>
        <dbReference type="Proteomes" id="UP001589797"/>
    </source>
</evidence>
<gene>
    <name evidence="1" type="ORF">ACFFIP_07100</name>
</gene>
<proteinExistence type="predicted"/>
<sequence>MSKNYFQDKQGKDFLFATILFLTISLSPQTGFAQKSDYAILYDTVYRQGKITDLPIEGNTVIFFKSSAKSAPERLTVDDVKEFSFKERLFFRKQIVVGEKEAKVFLERLPVVNSKATLWKMNGPDHHFFVESDGELTPLKANGYKETLSNIFEKSELSSLIRTTQLNEFQLNYLFKTAENITKPRSFSKTIVLMPNVGFGMITYSFVLPEIFENVSLSGNSPVVGFNIETFVNFNRSISLNLSPSWSNFSSHTFESFITRNGRVESDVNIGFSTIQLPLLAKYYHDIKANKSRVFVELGYNFAFSSFRTANIFEAKISGNTVLTSQKSLELPKKHQGAVAGLGFEKYLNNHRVVVLGFRGTFLSEILESKITQTHLFAGYKF</sequence>
<evidence type="ECO:0000313" key="1">
    <source>
        <dbReference type="EMBL" id="MFC0262447.1"/>
    </source>
</evidence>
<name>A0ABV6FRF3_9BACT</name>
<accession>A0ABV6FRF3</accession>
<comment type="caution">
    <text evidence="1">The sequence shown here is derived from an EMBL/GenBank/DDBJ whole genome shotgun (WGS) entry which is preliminary data.</text>
</comment>